<dbReference type="EMBL" id="KN846951">
    <property type="protein sequence ID" value="KIV86772.1"/>
    <property type="molecule type" value="Genomic_DNA"/>
</dbReference>
<feature type="compositionally biased region" description="Basic and acidic residues" evidence="1">
    <location>
        <begin position="173"/>
        <end position="184"/>
    </location>
</feature>
<gene>
    <name evidence="2" type="ORF">PV11_02363</name>
</gene>
<dbReference type="AlphaFoldDB" id="A0A0D1YW25"/>
<evidence type="ECO:0000313" key="3">
    <source>
        <dbReference type="Proteomes" id="UP000053599"/>
    </source>
</evidence>
<evidence type="ECO:0000313" key="2">
    <source>
        <dbReference type="EMBL" id="KIV86772.1"/>
    </source>
</evidence>
<dbReference type="OrthoDB" id="4155053at2759"/>
<accession>A0A0D1YW25</accession>
<name>A0A0D1YW25_9EURO</name>
<dbReference type="Proteomes" id="UP000053599">
    <property type="component" value="Unassembled WGS sequence"/>
</dbReference>
<feature type="region of interest" description="Disordered" evidence="1">
    <location>
        <begin position="80"/>
        <end position="255"/>
    </location>
</feature>
<evidence type="ECO:0000256" key="1">
    <source>
        <dbReference type="SAM" id="MobiDB-lite"/>
    </source>
</evidence>
<proteinExistence type="predicted"/>
<feature type="compositionally biased region" description="Basic residues" evidence="1">
    <location>
        <begin position="246"/>
        <end position="255"/>
    </location>
</feature>
<dbReference type="EMBL" id="KN846951">
    <property type="protein sequence ID" value="KIV86773.1"/>
    <property type="molecule type" value="Genomic_DNA"/>
</dbReference>
<reference evidence="2 3" key="1">
    <citation type="submission" date="2015-01" db="EMBL/GenBank/DDBJ databases">
        <title>The Genome Sequence of Exophiala sideris CBS121828.</title>
        <authorList>
            <consortium name="The Broad Institute Genomics Platform"/>
            <person name="Cuomo C."/>
            <person name="de Hoog S."/>
            <person name="Gorbushina A."/>
            <person name="Stielow B."/>
            <person name="Teixiera M."/>
            <person name="Abouelleil A."/>
            <person name="Chapman S.B."/>
            <person name="Priest M."/>
            <person name="Young S.K."/>
            <person name="Wortman J."/>
            <person name="Nusbaum C."/>
            <person name="Birren B."/>
        </authorList>
    </citation>
    <scope>NUCLEOTIDE SEQUENCE [LARGE SCALE GENOMIC DNA]</scope>
    <source>
        <strain evidence="2 3">CBS 121828</strain>
    </source>
</reference>
<sequence length="255" mass="28606">MDTNDSDRVWEKFFEQHDSIVSLLDSHASLLVEMRHHCADGTAARDLIQSRLLNAENLIATFKSSTKSLREVTNREEVILKTSSDPSSRVPESLPHAPAEPTVDPSGLFSVDPNPSDINHLLQKKTTPKRKLDDFGSEIIGANGGGQDGPSHKRPRSRDHAQPENDDSFVRGVEARVRAKEDRKKARSDKKRKRQSNDAMDDGGNGSRHKKQKSGAHKPLEMRHGRNNKRSKGESGNNEIQNERPTKKRKKSKSR</sequence>
<protein>
    <submittedName>
        <fullName evidence="2">Uncharacterized protein</fullName>
    </submittedName>
</protein>
<feature type="compositionally biased region" description="Basic residues" evidence="1">
    <location>
        <begin position="185"/>
        <end position="194"/>
    </location>
</feature>
<dbReference type="HOGENOM" id="CLU_1026850_0_0_1"/>
<feature type="compositionally biased region" description="Basic residues" evidence="1">
    <location>
        <begin position="207"/>
        <end position="216"/>
    </location>
</feature>
<organism evidence="2 3">
    <name type="scientific">Exophiala sideris</name>
    <dbReference type="NCBI Taxonomy" id="1016849"/>
    <lineage>
        <taxon>Eukaryota</taxon>
        <taxon>Fungi</taxon>
        <taxon>Dikarya</taxon>
        <taxon>Ascomycota</taxon>
        <taxon>Pezizomycotina</taxon>
        <taxon>Eurotiomycetes</taxon>
        <taxon>Chaetothyriomycetidae</taxon>
        <taxon>Chaetothyriales</taxon>
        <taxon>Herpotrichiellaceae</taxon>
        <taxon>Exophiala</taxon>
    </lineage>
</organism>